<keyword evidence="8" id="KW-1185">Reference proteome</keyword>
<dbReference type="AlphaFoldDB" id="M5RQ84"/>
<gene>
    <name evidence="7" type="ORF">RMSM_01699</name>
</gene>
<evidence type="ECO:0000259" key="6">
    <source>
        <dbReference type="PROSITE" id="PS51462"/>
    </source>
</evidence>
<keyword evidence="4" id="KW-0460">Magnesium</keyword>
<dbReference type="Proteomes" id="UP000011991">
    <property type="component" value="Unassembled WGS sequence"/>
</dbReference>
<dbReference type="InterPro" id="IPR050241">
    <property type="entry name" value="NAD-cap_RNA_hydrolase_NudC"/>
</dbReference>
<proteinExistence type="inferred from homology"/>
<dbReference type="SUPFAM" id="SSF55811">
    <property type="entry name" value="Nudix"/>
    <property type="match status" value="1"/>
</dbReference>
<comment type="similarity">
    <text evidence="5">Belongs to the Nudix hydrolase family.</text>
</comment>
<evidence type="ECO:0000256" key="4">
    <source>
        <dbReference type="ARBA" id="ARBA00022842"/>
    </source>
</evidence>
<evidence type="ECO:0000313" key="7">
    <source>
        <dbReference type="EMBL" id="EMI21361.1"/>
    </source>
</evidence>
<dbReference type="Pfam" id="PF00293">
    <property type="entry name" value="NUDIX"/>
    <property type="match status" value="1"/>
</dbReference>
<dbReference type="PANTHER" id="PTHR42904:SF12">
    <property type="entry name" value="ADP-RIBOSE PYROPHOSPHATASE-RELATED"/>
    <property type="match status" value="1"/>
</dbReference>
<dbReference type="GO" id="GO:0006742">
    <property type="term" value="P:NADP+ catabolic process"/>
    <property type="evidence" value="ECO:0007669"/>
    <property type="project" value="TreeGrafter"/>
</dbReference>
<dbReference type="InterPro" id="IPR000086">
    <property type="entry name" value="NUDIX_hydrolase_dom"/>
</dbReference>
<dbReference type="Gene3D" id="3.90.79.10">
    <property type="entry name" value="Nucleoside Triphosphate Pyrophosphohydrolase"/>
    <property type="match status" value="1"/>
</dbReference>
<keyword evidence="2" id="KW-0479">Metal-binding</keyword>
<dbReference type="PROSITE" id="PS51462">
    <property type="entry name" value="NUDIX"/>
    <property type="match status" value="1"/>
</dbReference>
<keyword evidence="3 5" id="KW-0378">Hydrolase</keyword>
<dbReference type="InterPro" id="IPR015797">
    <property type="entry name" value="NUDIX_hydrolase-like_dom_sf"/>
</dbReference>
<evidence type="ECO:0000256" key="5">
    <source>
        <dbReference type="RuleBase" id="RU003476"/>
    </source>
</evidence>
<dbReference type="PANTHER" id="PTHR42904">
    <property type="entry name" value="NUDIX HYDROLASE, NUDC SUBFAMILY"/>
    <property type="match status" value="1"/>
</dbReference>
<accession>M5RQ84</accession>
<dbReference type="OrthoDB" id="9786141at2"/>
<dbReference type="PROSITE" id="PS00893">
    <property type="entry name" value="NUDIX_BOX"/>
    <property type="match status" value="1"/>
</dbReference>
<sequence length="178" mass="19968">MTEVAIEFAHRFCPNCGVPNAKLGSIPFRCAECGFANFFGPCGAVGALVTNEQNQLLLVRRARDPEQGKWGLPGGFVDRSETIEQALAREVFEETRLRISSHDFLMSHPNNYHYGRIIVAVIDIFFVCKVSNAAEITLQASELTEFRYVDKDSSLLEQMAFPSNRIAIDFWINSDSND</sequence>
<dbReference type="PRINTS" id="PR00502">
    <property type="entry name" value="NUDIXFAMILY"/>
</dbReference>
<evidence type="ECO:0000256" key="3">
    <source>
        <dbReference type="ARBA" id="ARBA00022801"/>
    </source>
</evidence>
<dbReference type="GO" id="GO:0046872">
    <property type="term" value="F:metal ion binding"/>
    <property type="evidence" value="ECO:0007669"/>
    <property type="project" value="UniProtKB-KW"/>
</dbReference>
<dbReference type="GO" id="GO:0019677">
    <property type="term" value="P:NAD+ catabolic process"/>
    <property type="evidence" value="ECO:0007669"/>
    <property type="project" value="TreeGrafter"/>
</dbReference>
<reference evidence="7 8" key="1">
    <citation type="journal article" date="2013" name="Mar. Genomics">
        <title>Expression of sulfatases in Rhodopirellula baltica and the diversity of sulfatases in the genus Rhodopirellula.</title>
        <authorList>
            <person name="Wegner C.E."/>
            <person name="Richter-Heitmann T."/>
            <person name="Klindworth A."/>
            <person name="Klockow C."/>
            <person name="Richter M."/>
            <person name="Achstetter T."/>
            <person name="Glockner F.O."/>
            <person name="Harder J."/>
        </authorList>
    </citation>
    <scope>NUCLEOTIDE SEQUENCE [LARGE SCALE GENOMIC DNA]</scope>
    <source>
        <strain evidence="7 8">SM1</strain>
    </source>
</reference>
<dbReference type="EMBL" id="ANOG01000253">
    <property type="protein sequence ID" value="EMI21361.1"/>
    <property type="molecule type" value="Genomic_DNA"/>
</dbReference>
<evidence type="ECO:0000256" key="1">
    <source>
        <dbReference type="ARBA" id="ARBA00001946"/>
    </source>
</evidence>
<feature type="domain" description="Nudix hydrolase" evidence="6">
    <location>
        <begin position="40"/>
        <end position="174"/>
    </location>
</feature>
<dbReference type="GO" id="GO:0035529">
    <property type="term" value="F:NADH pyrophosphatase activity"/>
    <property type="evidence" value="ECO:0007669"/>
    <property type="project" value="TreeGrafter"/>
</dbReference>
<name>M5RQ84_9BACT</name>
<dbReference type="RefSeq" id="WP_008693891.1">
    <property type="nucleotide sequence ID" value="NZ_ANOG01000253.1"/>
</dbReference>
<dbReference type="PATRIC" id="fig|1265738.3.peg.1691"/>
<organism evidence="7 8">
    <name type="scientific">Rhodopirellula maiorica SM1</name>
    <dbReference type="NCBI Taxonomy" id="1265738"/>
    <lineage>
        <taxon>Bacteria</taxon>
        <taxon>Pseudomonadati</taxon>
        <taxon>Planctomycetota</taxon>
        <taxon>Planctomycetia</taxon>
        <taxon>Pirellulales</taxon>
        <taxon>Pirellulaceae</taxon>
        <taxon>Novipirellula</taxon>
    </lineage>
</organism>
<dbReference type="InterPro" id="IPR020084">
    <property type="entry name" value="NUDIX_hydrolase_CS"/>
</dbReference>
<dbReference type="InterPro" id="IPR020476">
    <property type="entry name" value="Nudix_hydrolase"/>
</dbReference>
<protein>
    <submittedName>
        <fullName evidence="7">MutT/NUDIX family protein</fullName>
    </submittedName>
</protein>
<comment type="caution">
    <text evidence="7">The sequence shown here is derived from an EMBL/GenBank/DDBJ whole genome shotgun (WGS) entry which is preliminary data.</text>
</comment>
<dbReference type="CDD" id="cd04681">
    <property type="entry name" value="NUDIX_Hydrolase"/>
    <property type="match status" value="1"/>
</dbReference>
<evidence type="ECO:0000313" key="8">
    <source>
        <dbReference type="Proteomes" id="UP000011991"/>
    </source>
</evidence>
<evidence type="ECO:0000256" key="2">
    <source>
        <dbReference type="ARBA" id="ARBA00022723"/>
    </source>
</evidence>
<dbReference type="GO" id="GO:0005829">
    <property type="term" value="C:cytosol"/>
    <property type="evidence" value="ECO:0007669"/>
    <property type="project" value="TreeGrafter"/>
</dbReference>
<comment type="cofactor">
    <cofactor evidence="1">
        <name>Mg(2+)</name>
        <dbReference type="ChEBI" id="CHEBI:18420"/>
    </cofactor>
</comment>